<protein>
    <recommendedName>
        <fullName evidence="1">DYW domain-containing protein</fullName>
    </recommendedName>
</protein>
<evidence type="ECO:0000313" key="2">
    <source>
        <dbReference type="EMBL" id="KAG0575974.1"/>
    </source>
</evidence>
<accession>A0A8T0HXY5</accession>
<evidence type="ECO:0000259" key="1">
    <source>
        <dbReference type="Pfam" id="PF14432"/>
    </source>
</evidence>
<reference evidence="2" key="1">
    <citation type="submission" date="2020-06" db="EMBL/GenBank/DDBJ databases">
        <title>WGS assembly of Ceratodon purpureus strain R40.</title>
        <authorList>
            <person name="Carey S.B."/>
            <person name="Jenkins J."/>
            <person name="Shu S."/>
            <person name="Lovell J.T."/>
            <person name="Sreedasyam A."/>
            <person name="Maumus F."/>
            <person name="Tiley G.P."/>
            <person name="Fernandez-Pozo N."/>
            <person name="Barry K."/>
            <person name="Chen C."/>
            <person name="Wang M."/>
            <person name="Lipzen A."/>
            <person name="Daum C."/>
            <person name="Saski C.A."/>
            <person name="Payton A.C."/>
            <person name="Mcbreen J.C."/>
            <person name="Conrad R.E."/>
            <person name="Kollar L.M."/>
            <person name="Olsson S."/>
            <person name="Huttunen S."/>
            <person name="Landis J.B."/>
            <person name="Wickett N.J."/>
            <person name="Johnson M.G."/>
            <person name="Rensing S.A."/>
            <person name="Grimwood J."/>
            <person name="Schmutz J."/>
            <person name="Mcdaniel S.F."/>
        </authorList>
    </citation>
    <scope>NUCLEOTIDE SEQUENCE</scope>
    <source>
        <strain evidence="2">R40</strain>
    </source>
</reference>
<evidence type="ECO:0000313" key="3">
    <source>
        <dbReference type="Proteomes" id="UP000822688"/>
    </source>
</evidence>
<dbReference type="EMBL" id="CM026425">
    <property type="protein sequence ID" value="KAG0575974.1"/>
    <property type="molecule type" value="Genomic_DNA"/>
</dbReference>
<comment type="caution">
    <text evidence="2">The sequence shown here is derived from an EMBL/GenBank/DDBJ whole genome shotgun (WGS) entry which is preliminary data.</text>
</comment>
<dbReference type="Pfam" id="PF14432">
    <property type="entry name" value="DYW_deaminase"/>
    <property type="match status" value="1"/>
</dbReference>
<dbReference type="InterPro" id="IPR032867">
    <property type="entry name" value="DYW_dom"/>
</dbReference>
<gene>
    <name evidence="2" type="ORF">KC19_5G044900</name>
</gene>
<feature type="domain" description="DYW" evidence="1">
    <location>
        <begin position="1"/>
        <end position="57"/>
    </location>
</feature>
<dbReference type="Proteomes" id="UP000822688">
    <property type="component" value="Chromosome 5"/>
</dbReference>
<organism evidence="2 3">
    <name type="scientific">Ceratodon purpureus</name>
    <name type="common">Fire moss</name>
    <name type="synonym">Dicranum purpureum</name>
    <dbReference type="NCBI Taxonomy" id="3225"/>
    <lineage>
        <taxon>Eukaryota</taxon>
        <taxon>Viridiplantae</taxon>
        <taxon>Streptophyta</taxon>
        <taxon>Embryophyta</taxon>
        <taxon>Bryophyta</taxon>
        <taxon>Bryophytina</taxon>
        <taxon>Bryopsida</taxon>
        <taxon>Dicranidae</taxon>
        <taxon>Pseudoditrichales</taxon>
        <taxon>Ditrichaceae</taxon>
        <taxon>Ceratodon</taxon>
    </lineage>
</organism>
<name>A0A8T0HXY5_CERPU</name>
<dbReference type="AlphaFoldDB" id="A0A8T0HXY5"/>
<sequence>MHTPPGKPIRVYKKLRVCTDSHTATNFISKVAGREIVARDANCFHHFDDSVCSCVDYCGGQLLQRVVMMRRSFLKSGTSEVT</sequence>
<keyword evidence="3" id="KW-1185">Reference proteome</keyword>
<proteinExistence type="predicted"/>
<dbReference type="GO" id="GO:0008270">
    <property type="term" value="F:zinc ion binding"/>
    <property type="evidence" value="ECO:0007669"/>
    <property type="project" value="InterPro"/>
</dbReference>